<dbReference type="RefSeq" id="WP_099437152.1">
    <property type="nucleotide sequence ID" value="NZ_CP024091.1"/>
</dbReference>
<evidence type="ECO:0000259" key="6">
    <source>
        <dbReference type="Pfam" id="PF08281"/>
    </source>
</evidence>
<dbReference type="GO" id="GO:0003677">
    <property type="term" value="F:DNA binding"/>
    <property type="evidence" value="ECO:0007669"/>
    <property type="project" value="InterPro"/>
</dbReference>
<dbReference type="Gene3D" id="1.10.10.10">
    <property type="entry name" value="Winged helix-like DNA-binding domain superfamily/Winged helix DNA-binding domain"/>
    <property type="match status" value="1"/>
</dbReference>
<dbReference type="Proteomes" id="UP000223749">
    <property type="component" value="Chromosome"/>
</dbReference>
<dbReference type="InterPro" id="IPR013325">
    <property type="entry name" value="RNA_pol_sigma_r2"/>
</dbReference>
<dbReference type="Gene3D" id="1.10.1740.10">
    <property type="match status" value="1"/>
</dbReference>
<dbReference type="InterPro" id="IPR014284">
    <property type="entry name" value="RNA_pol_sigma-70_dom"/>
</dbReference>
<evidence type="ECO:0000313" key="7">
    <source>
        <dbReference type="EMBL" id="ATP55198.1"/>
    </source>
</evidence>
<dbReference type="InterPro" id="IPR013324">
    <property type="entry name" value="RNA_pol_sigma_r3/r4-like"/>
</dbReference>
<dbReference type="EMBL" id="CP024091">
    <property type="protein sequence ID" value="ATP55198.1"/>
    <property type="molecule type" value="Genomic_DNA"/>
</dbReference>
<accession>A0A2D1U0Q4</accession>
<dbReference type="Pfam" id="PF08281">
    <property type="entry name" value="Sigma70_r4_2"/>
    <property type="match status" value="1"/>
</dbReference>
<dbReference type="GO" id="GO:0006352">
    <property type="term" value="P:DNA-templated transcription initiation"/>
    <property type="evidence" value="ECO:0007669"/>
    <property type="project" value="InterPro"/>
</dbReference>
<gene>
    <name evidence="7" type="ORF">CPT03_01330</name>
</gene>
<comment type="similarity">
    <text evidence="1">Belongs to the sigma-70 factor family. ECF subfamily.</text>
</comment>
<dbReference type="SUPFAM" id="SSF88659">
    <property type="entry name" value="Sigma3 and sigma4 domains of RNA polymerase sigma factors"/>
    <property type="match status" value="1"/>
</dbReference>
<protein>
    <submittedName>
        <fullName evidence="7">RNA polymerase sigma-70 factor</fullName>
    </submittedName>
</protein>
<keyword evidence="4" id="KW-0804">Transcription</keyword>
<evidence type="ECO:0000256" key="1">
    <source>
        <dbReference type="ARBA" id="ARBA00010641"/>
    </source>
</evidence>
<organism evidence="7 8">
    <name type="scientific">Pedobacter ginsengisoli</name>
    <dbReference type="NCBI Taxonomy" id="363852"/>
    <lineage>
        <taxon>Bacteria</taxon>
        <taxon>Pseudomonadati</taxon>
        <taxon>Bacteroidota</taxon>
        <taxon>Sphingobacteriia</taxon>
        <taxon>Sphingobacteriales</taxon>
        <taxon>Sphingobacteriaceae</taxon>
        <taxon>Pedobacter</taxon>
    </lineage>
</organism>
<evidence type="ECO:0000256" key="3">
    <source>
        <dbReference type="ARBA" id="ARBA00023082"/>
    </source>
</evidence>
<evidence type="ECO:0000256" key="2">
    <source>
        <dbReference type="ARBA" id="ARBA00023015"/>
    </source>
</evidence>
<dbReference type="Pfam" id="PF04542">
    <property type="entry name" value="Sigma70_r2"/>
    <property type="match status" value="1"/>
</dbReference>
<dbReference type="InterPro" id="IPR013249">
    <property type="entry name" value="RNA_pol_sigma70_r4_t2"/>
</dbReference>
<dbReference type="InterPro" id="IPR039425">
    <property type="entry name" value="RNA_pol_sigma-70-like"/>
</dbReference>
<evidence type="ECO:0000259" key="5">
    <source>
        <dbReference type="Pfam" id="PF04542"/>
    </source>
</evidence>
<dbReference type="PANTHER" id="PTHR43133:SF46">
    <property type="entry name" value="RNA POLYMERASE SIGMA-70 FACTOR ECF SUBFAMILY"/>
    <property type="match status" value="1"/>
</dbReference>
<proteinExistence type="inferred from homology"/>
<dbReference type="OrthoDB" id="679904at2"/>
<dbReference type="PANTHER" id="PTHR43133">
    <property type="entry name" value="RNA POLYMERASE ECF-TYPE SIGMA FACTO"/>
    <property type="match status" value="1"/>
</dbReference>
<sequence>MNCRQLSDDELIVLFRGSCQHAFKEMYLRYWQKVYQVAYKKVHHKELAEELTQNLFVELWRRRETVTINSLSAYLFGSLKYCIINHYKSLLVQENYHNYVKASANYGVVNNADYLLMLNELSDALTRGIALLPKKTAQVFRMSRIEHRSVKDISEQLNISEKAVEYHITQSLKSIRFYLKEYLFLLVTFIIFL</sequence>
<dbReference type="InterPro" id="IPR007627">
    <property type="entry name" value="RNA_pol_sigma70_r2"/>
</dbReference>
<dbReference type="KEGG" id="pgs:CPT03_01330"/>
<dbReference type="SUPFAM" id="SSF88946">
    <property type="entry name" value="Sigma2 domain of RNA polymerase sigma factors"/>
    <property type="match status" value="1"/>
</dbReference>
<name>A0A2D1U0Q4_9SPHI</name>
<keyword evidence="8" id="KW-1185">Reference proteome</keyword>
<dbReference type="AlphaFoldDB" id="A0A2D1U0Q4"/>
<feature type="domain" description="RNA polymerase sigma-70 region 2" evidence="5">
    <location>
        <begin position="26"/>
        <end position="89"/>
    </location>
</feature>
<dbReference type="GO" id="GO:0016987">
    <property type="term" value="F:sigma factor activity"/>
    <property type="evidence" value="ECO:0007669"/>
    <property type="project" value="UniProtKB-KW"/>
</dbReference>
<evidence type="ECO:0000256" key="4">
    <source>
        <dbReference type="ARBA" id="ARBA00023163"/>
    </source>
</evidence>
<keyword evidence="3" id="KW-0731">Sigma factor</keyword>
<dbReference type="NCBIfam" id="TIGR02937">
    <property type="entry name" value="sigma70-ECF"/>
    <property type="match status" value="1"/>
</dbReference>
<evidence type="ECO:0000313" key="8">
    <source>
        <dbReference type="Proteomes" id="UP000223749"/>
    </source>
</evidence>
<keyword evidence="2" id="KW-0805">Transcription regulation</keyword>
<dbReference type="InterPro" id="IPR036388">
    <property type="entry name" value="WH-like_DNA-bd_sf"/>
</dbReference>
<reference evidence="7 8" key="1">
    <citation type="submission" date="2017-10" db="EMBL/GenBank/DDBJ databases">
        <title>Whole genome of Pedobacter ginsengisoli T01R-27 isolated from tomato rhizosphere.</title>
        <authorList>
            <person name="Weon H.-Y."/>
            <person name="Lee S.A."/>
            <person name="Sang M.K."/>
            <person name="Song J."/>
        </authorList>
    </citation>
    <scope>NUCLEOTIDE SEQUENCE [LARGE SCALE GENOMIC DNA]</scope>
    <source>
        <strain evidence="7 8">T01R-27</strain>
    </source>
</reference>
<feature type="domain" description="RNA polymerase sigma factor 70 region 4 type 2" evidence="6">
    <location>
        <begin position="123"/>
        <end position="174"/>
    </location>
</feature>